<dbReference type="GeneID" id="105223762"/>
<evidence type="ECO:0000256" key="2">
    <source>
        <dbReference type="SAM" id="SignalP"/>
    </source>
</evidence>
<feature type="compositionally biased region" description="Low complexity" evidence="1">
    <location>
        <begin position="603"/>
        <end position="613"/>
    </location>
</feature>
<sequence length="975" mass="107787">MNRNTRITVIVIYLFSLSLTKTTQAQSIDDLLSKIFTSSTPQPQPQSQPQPQPDVGGGKACGVKKECVERFLCDEDGAVVRNGETIIDIRFGDENSCNYLEVCCSTEEKLTQPNVPIKPAETHTGCGYRNPSGVGFRITGDKDGESQFGEFPWMAAILSEEVFGGETFNVYVCGGSIIAPNVVLTAAHCAQNAQPHLSIVRAGEWDTNTKQEVLPHHDARVKEIIRHENYNKGALYNDVALFILATPFTWAENVRPICLPEPDANFDYSHCFVTGWGKTKFGKEPDYPMILKKIELPTVPHDVCQANLRKTRLGRFFQLHHSFMCAGGEEGKDACIGDGGSPLVCPDPNNPKRYYQAGIVAWGIGCGAINVPGVYANVAYLRNWINTNLAARDIGFQHFTVEKLFVILYKNTEVLHKKAEFAEFPWMVLIGHTNGKYICGGSLITPNVVLTNAKNVIDKTAQMLFVCAGEWDMETSLESYTHQNAFVKEIVCHEELERTPLQNGIALLILKSSYTLTPNVQLICLPKVNTVLDRDNCVSTSWGHIVSAYIRVSLMPVVHCYKMAYKLAVLTVCLLSLWISTTQAQATPNIDDLLNKIFTTEQTPFQPQPTKTTVLKPDPQPNPAPQPDPGSGKSCGVNKECVARFLCGEDGSVIRDGQTLIDIRFDGDDVCTYLEVCCNTGDKLTEPDVPIKPVETHEGCGYRNPSGVGFRITGDKEGESQFGEFPWMVAILRDEVIGGETLNVYECGGAVIAPTVVLTATHCVLNAQPELLVARAGEWDTQTKQEVLPHQDARVKEIIRHENYNKGALYNDVALLILATPFTWEENVRPICLPEPGVNFDHSRCFATGWGKDKFGKDGTYQLILKKIDLPAVPHDTCQAELRKTRLGKFFNLDKSFMCAGGERGKDTCKGDGGSPLVCPDPNNSKRYYQAGIVAWGIGCGEENVPGVYANVPYLRNWINEKLAVRGIDFRYFTA</sequence>
<evidence type="ECO:0000256" key="1">
    <source>
        <dbReference type="SAM" id="MobiDB-lite"/>
    </source>
</evidence>
<evidence type="ECO:0000313" key="4">
    <source>
        <dbReference type="Proteomes" id="UP001652620"/>
    </source>
</evidence>
<name>A0ABM3JBU4_BACDO</name>
<evidence type="ECO:0000259" key="3">
    <source>
        <dbReference type="PROSITE" id="PS50240"/>
    </source>
</evidence>
<feature type="signal peptide" evidence="2">
    <location>
        <begin position="1"/>
        <end position="25"/>
    </location>
</feature>
<dbReference type="InterPro" id="IPR009003">
    <property type="entry name" value="Peptidase_S1_PA"/>
</dbReference>
<accession>A0ABM3JBU4</accession>
<keyword evidence="4" id="KW-1185">Reference proteome</keyword>
<dbReference type="InterPro" id="IPR043504">
    <property type="entry name" value="Peptidase_S1_PA_chymotrypsin"/>
</dbReference>
<feature type="region of interest" description="Disordered" evidence="1">
    <location>
        <begin position="603"/>
        <end position="633"/>
    </location>
</feature>
<dbReference type="PRINTS" id="PR00722">
    <property type="entry name" value="CHYMOTRYPSIN"/>
</dbReference>
<gene>
    <name evidence="5" type="primary">LOC105223762</name>
</gene>
<dbReference type="InterPro" id="IPR001314">
    <property type="entry name" value="Peptidase_S1A"/>
</dbReference>
<dbReference type="Pfam" id="PF00089">
    <property type="entry name" value="Trypsin"/>
    <property type="match status" value="3"/>
</dbReference>
<organism evidence="4 5">
    <name type="scientific">Bactrocera dorsalis</name>
    <name type="common">Oriental fruit fly</name>
    <name type="synonym">Dacus dorsalis</name>
    <dbReference type="NCBI Taxonomy" id="27457"/>
    <lineage>
        <taxon>Eukaryota</taxon>
        <taxon>Metazoa</taxon>
        <taxon>Ecdysozoa</taxon>
        <taxon>Arthropoda</taxon>
        <taxon>Hexapoda</taxon>
        <taxon>Insecta</taxon>
        <taxon>Pterygota</taxon>
        <taxon>Neoptera</taxon>
        <taxon>Endopterygota</taxon>
        <taxon>Diptera</taxon>
        <taxon>Brachycera</taxon>
        <taxon>Muscomorpha</taxon>
        <taxon>Tephritoidea</taxon>
        <taxon>Tephritidae</taxon>
        <taxon>Bactrocera</taxon>
        <taxon>Bactrocera</taxon>
    </lineage>
</organism>
<dbReference type="CDD" id="cd00190">
    <property type="entry name" value="Tryp_SPc"/>
    <property type="match status" value="2"/>
</dbReference>
<feature type="domain" description="Peptidase S1" evidence="3">
    <location>
        <begin position="138"/>
        <end position="390"/>
    </location>
</feature>
<keyword evidence="2" id="KW-0732">Signal</keyword>
<dbReference type="PROSITE" id="PS50240">
    <property type="entry name" value="TRYPSIN_DOM"/>
    <property type="match status" value="3"/>
</dbReference>
<dbReference type="PANTHER" id="PTHR24258:SF129">
    <property type="entry name" value="LP15124P-RELATED"/>
    <property type="match status" value="1"/>
</dbReference>
<reference evidence="4" key="1">
    <citation type="submission" date="2025-05" db="UniProtKB">
        <authorList>
            <consortium name="RefSeq"/>
        </authorList>
    </citation>
    <scope>NUCLEOTIDE SEQUENCE [LARGE SCALE GENOMIC DNA]</scope>
</reference>
<feature type="chain" id="PRO_5045239450" evidence="2">
    <location>
        <begin position="26"/>
        <end position="975"/>
    </location>
</feature>
<proteinExistence type="predicted"/>
<feature type="compositionally biased region" description="Pro residues" evidence="1">
    <location>
        <begin position="42"/>
        <end position="52"/>
    </location>
</feature>
<feature type="domain" description="Peptidase S1" evidence="3">
    <location>
        <begin position="408"/>
        <end position="710"/>
    </location>
</feature>
<dbReference type="Pfam" id="PF18322">
    <property type="entry name" value="CLIP_1"/>
    <property type="match status" value="2"/>
</dbReference>
<feature type="compositionally biased region" description="Pro residues" evidence="1">
    <location>
        <begin position="618"/>
        <end position="628"/>
    </location>
</feature>
<dbReference type="Gene3D" id="2.40.10.10">
    <property type="entry name" value="Trypsin-like serine proteases"/>
    <property type="match status" value="4"/>
</dbReference>
<dbReference type="RefSeq" id="XP_049306702.1">
    <property type="nucleotide sequence ID" value="XM_049450745.1"/>
</dbReference>
<reference evidence="5" key="2">
    <citation type="submission" date="2025-08" db="UniProtKB">
        <authorList>
            <consortium name="RefSeq"/>
        </authorList>
    </citation>
    <scope>IDENTIFICATION</scope>
    <source>
        <tissue evidence="5">Adult</tissue>
    </source>
</reference>
<feature type="domain" description="Peptidase S1" evidence="3">
    <location>
        <begin position="712"/>
        <end position="964"/>
    </location>
</feature>
<dbReference type="PROSITE" id="PS00134">
    <property type="entry name" value="TRYPSIN_HIS"/>
    <property type="match status" value="2"/>
</dbReference>
<dbReference type="SMART" id="SM00020">
    <property type="entry name" value="Tryp_SPc"/>
    <property type="match status" value="2"/>
</dbReference>
<protein>
    <submittedName>
        <fullName evidence="5">Uncharacterized protein LOC105223762</fullName>
    </submittedName>
</protein>
<dbReference type="SUPFAM" id="SSF50494">
    <property type="entry name" value="Trypsin-like serine proteases"/>
    <property type="match status" value="3"/>
</dbReference>
<feature type="region of interest" description="Disordered" evidence="1">
    <location>
        <begin position="36"/>
        <end position="57"/>
    </location>
</feature>
<dbReference type="PANTHER" id="PTHR24258">
    <property type="entry name" value="SERINE PROTEASE-RELATED"/>
    <property type="match status" value="1"/>
</dbReference>
<dbReference type="InterPro" id="IPR018114">
    <property type="entry name" value="TRYPSIN_HIS"/>
</dbReference>
<dbReference type="Proteomes" id="UP001652620">
    <property type="component" value="Chromosome 1"/>
</dbReference>
<dbReference type="InterPro" id="IPR001254">
    <property type="entry name" value="Trypsin_dom"/>
</dbReference>
<dbReference type="InterPro" id="IPR041515">
    <property type="entry name" value="PPAF-2-like_Clip"/>
</dbReference>
<evidence type="ECO:0000313" key="5">
    <source>
        <dbReference type="RefSeq" id="XP_049306702.1"/>
    </source>
</evidence>